<dbReference type="InterPro" id="IPR020396">
    <property type="entry name" value="NADH_UbQ_OxRdtase_CS"/>
</dbReference>
<dbReference type="PANTHER" id="PTHR10884">
    <property type="entry name" value="NADH DEHYDROGENASE UBIQUINONE IRON-SULFUR PROTEIN 3"/>
    <property type="match status" value="1"/>
</dbReference>
<evidence type="ECO:0000259" key="7">
    <source>
        <dbReference type="Pfam" id="PF00329"/>
    </source>
</evidence>
<reference evidence="8 9" key="1">
    <citation type="journal article" date="2024" name="Front. Microbiol.">
        <title>Novel thermophilic genera Geochorda gen. nov. and Carboxydochorda gen. nov. from the deep terrestrial subsurface reveal the ecophysiological diversity in the class Limnochordia.</title>
        <authorList>
            <person name="Karnachuk O.V."/>
            <person name="Lukina A.P."/>
            <person name="Avakyan M.R."/>
            <person name="Kadnikov V.V."/>
            <person name="Begmatov S."/>
            <person name="Beletsky A.V."/>
            <person name="Vlasova K.G."/>
            <person name="Novikov A.A."/>
            <person name="Shcherbakova V.A."/>
            <person name="Mardanov A.V."/>
            <person name="Ravin N.V."/>
        </authorList>
    </citation>
    <scope>NUCLEOTIDE SEQUENCE [LARGE SCALE GENOMIC DNA]</scope>
    <source>
        <strain evidence="8 9">L945</strain>
    </source>
</reference>
<keyword evidence="9" id="KW-1185">Reference proteome</keyword>
<gene>
    <name evidence="3" type="primary">nuoC</name>
    <name evidence="8" type="ORF">U7230_04075</name>
</gene>
<keyword evidence="3" id="KW-0472">Membrane</keyword>
<dbReference type="RefSeq" id="WP_324717462.1">
    <property type="nucleotide sequence ID" value="NZ_CP141615.1"/>
</dbReference>
<accession>A0ABZ1BZF3</accession>
<comment type="function">
    <text evidence="3">NDH-1 shuttles electrons from NADH, via FMN and iron-sulfur (Fe-S) centers, to quinones in the respiratory chain. The immediate electron acceptor for the enzyme in this species is believed to be a menaquinone. Couples the redox reaction to proton translocation (for every two electrons transferred, four hydrogen ions are translocated across the cytoplasmic membrane), and thus conserves the redox energy in a proton gradient.</text>
</comment>
<feature type="region of interest" description="Disordered" evidence="6">
    <location>
        <begin position="142"/>
        <end position="176"/>
    </location>
</feature>
<evidence type="ECO:0000256" key="1">
    <source>
        <dbReference type="ARBA" id="ARBA00007569"/>
    </source>
</evidence>
<dbReference type="PANTHER" id="PTHR10884:SF14">
    <property type="entry name" value="NADH DEHYDROGENASE [UBIQUINONE] IRON-SULFUR PROTEIN 3, MITOCHONDRIAL"/>
    <property type="match status" value="1"/>
</dbReference>
<dbReference type="Pfam" id="PF00329">
    <property type="entry name" value="Complex1_30kDa"/>
    <property type="match status" value="1"/>
</dbReference>
<evidence type="ECO:0000313" key="9">
    <source>
        <dbReference type="Proteomes" id="UP001332192"/>
    </source>
</evidence>
<keyword evidence="2 3" id="KW-0813">Transport</keyword>
<dbReference type="InterPro" id="IPR010218">
    <property type="entry name" value="NADH_DH_suC"/>
</dbReference>
<comment type="subcellular location">
    <subcellularLocation>
        <location evidence="3">Cell membrane</location>
        <topology evidence="3">Peripheral membrane protein</topology>
        <orientation evidence="3">Cytoplasmic side</orientation>
    </subcellularLocation>
</comment>
<dbReference type="SUPFAM" id="SSF143243">
    <property type="entry name" value="Nqo5-like"/>
    <property type="match status" value="1"/>
</dbReference>
<name>A0ABZ1BZF3_9FIRM</name>
<keyword evidence="3 4" id="KW-1278">Translocase</keyword>
<feature type="compositionally biased region" description="Basic and acidic residues" evidence="6">
    <location>
        <begin position="142"/>
        <end position="155"/>
    </location>
</feature>
<evidence type="ECO:0000256" key="4">
    <source>
        <dbReference type="RuleBase" id="RU003456"/>
    </source>
</evidence>
<comment type="similarity">
    <text evidence="1 3 4">Belongs to the complex I 30 kDa subunit family.</text>
</comment>
<organism evidence="8 9">
    <name type="scientific">Carboxydichorda subterranea</name>
    <dbReference type="NCBI Taxonomy" id="3109565"/>
    <lineage>
        <taxon>Bacteria</taxon>
        <taxon>Bacillati</taxon>
        <taxon>Bacillota</taxon>
        <taxon>Limnochordia</taxon>
        <taxon>Limnochordales</taxon>
        <taxon>Geochordaceae</taxon>
        <taxon>Carboxydichorda</taxon>
    </lineage>
</organism>
<dbReference type="Proteomes" id="UP001332192">
    <property type="component" value="Chromosome"/>
</dbReference>
<sequence length="176" mass="20550">MADELLQRLAERWPQDVELLASSPDTPVLRVRAGALKEVARFLREQGYRMLLDVGGVDYLGHRPAEERFEVVYHLLDVQERRRLRLRVPLPAQDPRLDTVSDLWPSANWAEREVFDLFGIRFEGHPNLKRILMPDDWQGHPLRKDYPLRGPERSRQPQALRSRFAPLKLGAEEDGR</sequence>
<evidence type="ECO:0000256" key="2">
    <source>
        <dbReference type="ARBA" id="ARBA00022448"/>
    </source>
</evidence>
<feature type="domain" description="NADH:ubiquinone oxidoreductase 30kDa subunit" evidence="7">
    <location>
        <begin position="30"/>
        <end position="151"/>
    </location>
</feature>
<evidence type="ECO:0000256" key="3">
    <source>
        <dbReference type="HAMAP-Rule" id="MF_01357"/>
    </source>
</evidence>
<dbReference type="HAMAP" id="MF_01357">
    <property type="entry name" value="NDH1_NuoC"/>
    <property type="match status" value="1"/>
</dbReference>
<dbReference type="PROSITE" id="PS00542">
    <property type="entry name" value="COMPLEX1_30K"/>
    <property type="match status" value="1"/>
</dbReference>
<dbReference type="Gene3D" id="3.30.460.80">
    <property type="entry name" value="NADH:ubiquinone oxidoreductase, 30kDa subunit"/>
    <property type="match status" value="1"/>
</dbReference>
<dbReference type="NCBIfam" id="TIGR01961">
    <property type="entry name" value="NuoC_fam"/>
    <property type="match status" value="1"/>
</dbReference>
<dbReference type="EC" id="7.1.1.-" evidence="3"/>
<evidence type="ECO:0000256" key="6">
    <source>
        <dbReference type="SAM" id="MobiDB-lite"/>
    </source>
</evidence>
<evidence type="ECO:0000313" key="8">
    <source>
        <dbReference type="EMBL" id="WRP18191.1"/>
    </source>
</evidence>
<dbReference type="EMBL" id="CP141615">
    <property type="protein sequence ID" value="WRP18191.1"/>
    <property type="molecule type" value="Genomic_DNA"/>
</dbReference>
<protein>
    <recommendedName>
        <fullName evidence="3">NADH-quinone oxidoreductase subunit C</fullName>
        <ecNumber evidence="3">7.1.1.-</ecNumber>
    </recommendedName>
    <alternativeName>
        <fullName evidence="3">NADH dehydrogenase I subunit C</fullName>
    </alternativeName>
    <alternativeName>
        <fullName evidence="3">NDH-1 subunit C</fullName>
    </alternativeName>
</protein>
<keyword evidence="3 4" id="KW-0520">NAD</keyword>
<comment type="catalytic activity">
    <reaction evidence="3 5">
        <text>a quinone + NADH + 5 H(+)(in) = a quinol + NAD(+) + 4 H(+)(out)</text>
        <dbReference type="Rhea" id="RHEA:57888"/>
        <dbReference type="ChEBI" id="CHEBI:15378"/>
        <dbReference type="ChEBI" id="CHEBI:24646"/>
        <dbReference type="ChEBI" id="CHEBI:57540"/>
        <dbReference type="ChEBI" id="CHEBI:57945"/>
        <dbReference type="ChEBI" id="CHEBI:132124"/>
    </reaction>
</comment>
<comment type="subunit">
    <text evidence="3">NDH-1 is composed of 14 different subunits. Subunits NuoB, C, D, E, F, and G constitute the peripheral sector of the complex.</text>
</comment>
<keyword evidence="3" id="KW-1003">Cell membrane</keyword>
<evidence type="ECO:0000256" key="5">
    <source>
        <dbReference type="RuleBase" id="RU003582"/>
    </source>
</evidence>
<dbReference type="InterPro" id="IPR037232">
    <property type="entry name" value="NADH_quin_OxRdtase_su_C/D-like"/>
</dbReference>
<proteinExistence type="inferred from homology"/>
<keyword evidence="3 5" id="KW-0874">Quinone</keyword>
<dbReference type="InterPro" id="IPR001268">
    <property type="entry name" value="NADH_UbQ_OxRdtase_30kDa_su"/>
</dbReference>